<dbReference type="InterPro" id="IPR053790">
    <property type="entry name" value="P5CR-like_CS"/>
</dbReference>
<keyword evidence="2 5" id="KW-0521">NADP</keyword>
<dbReference type="OrthoDB" id="9805754at2"/>
<evidence type="ECO:0000259" key="9">
    <source>
        <dbReference type="Pfam" id="PF03807"/>
    </source>
</evidence>
<comment type="similarity">
    <text evidence="1 5 8">Belongs to the pyrroline-5-carboxylate reductase family.</text>
</comment>
<dbReference type="SUPFAM" id="SSF48179">
    <property type="entry name" value="6-phosphogluconate dehydrogenase C-terminal domain-like"/>
    <property type="match status" value="1"/>
</dbReference>
<dbReference type="PANTHER" id="PTHR11645">
    <property type="entry name" value="PYRROLINE-5-CARBOXYLATE REDUCTASE"/>
    <property type="match status" value="1"/>
</dbReference>
<feature type="domain" description="Pyrroline-5-carboxylate reductase catalytic N-terminal" evidence="9">
    <location>
        <begin position="12"/>
        <end position="112"/>
    </location>
</feature>
<keyword evidence="12" id="KW-1185">Reference proteome</keyword>
<keyword evidence="5 8" id="KW-0028">Amino-acid biosynthesis</keyword>
<comment type="caution">
    <text evidence="11">The sequence shown here is derived from an EMBL/GenBank/DDBJ whole genome shotgun (WGS) entry which is preliminary data.</text>
</comment>
<dbReference type="InterPro" id="IPR036291">
    <property type="entry name" value="NAD(P)-bd_dom_sf"/>
</dbReference>
<evidence type="ECO:0000256" key="7">
    <source>
        <dbReference type="PIRSR" id="PIRSR000193-1"/>
    </source>
</evidence>
<dbReference type="Pfam" id="PF03807">
    <property type="entry name" value="F420_oxidored"/>
    <property type="match status" value="1"/>
</dbReference>
<dbReference type="InterPro" id="IPR000304">
    <property type="entry name" value="Pyrroline-COOH_reductase"/>
</dbReference>
<feature type="binding site" evidence="7">
    <location>
        <position position="70"/>
    </location>
    <ligand>
        <name>NADPH</name>
        <dbReference type="ChEBI" id="CHEBI:57783"/>
    </ligand>
</feature>
<feature type="domain" description="Pyrroline-5-carboxylate reductase dimerisation" evidence="10">
    <location>
        <begin position="175"/>
        <end position="279"/>
    </location>
</feature>
<dbReference type="NCBIfam" id="TIGR00112">
    <property type="entry name" value="proC"/>
    <property type="match status" value="1"/>
</dbReference>
<dbReference type="FunFam" id="1.10.3730.10:FF:000001">
    <property type="entry name" value="Pyrroline-5-carboxylate reductase"/>
    <property type="match status" value="1"/>
</dbReference>
<dbReference type="GO" id="GO:0055129">
    <property type="term" value="P:L-proline biosynthetic process"/>
    <property type="evidence" value="ECO:0007669"/>
    <property type="project" value="UniProtKB-UniRule"/>
</dbReference>
<dbReference type="InterPro" id="IPR028939">
    <property type="entry name" value="P5C_Rdtase_cat_N"/>
</dbReference>
<evidence type="ECO:0000256" key="6">
    <source>
        <dbReference type="NCBIfam" id="TIGR00112"/>
    </source>
</evidence>
<comment type="subcellular location">
    <subcellularLocation>
        <location evidence="5">Cytoplasm</location>
    </subcellularLocation>
</comment>
<dbReference type="Proteomes" id="UP000275048">
    <property type="component" value="Unassembled WGS sequence"/>
</dbReference>
<comment type="function">
    <text evidence="4 5">Catalyzes the reduction of 1-pyrroline-5-carboxylate (PCA) to L-proline.</text>
</comment>
<dbReference type="Gene3D" id="3.40.50.720">
    <property type="entry name" value="NAD(P)-binding Rossmann-like Domain"/>
    <property type="match status" value="1"/>
</dbReference>
<evidence type="ECO:0000313" key="11">
    <source>
        <dbReference type="EMBL" id="RNB51118.1"/>
    </source>
</evidence>
<sequence>MSAETAVRLPSIAFLGAGSMARAILSGLLQPGVVVDGGIRATNRSAANAAELDALDGVTACATESDAAANRRAVVGAKIVVVAVKPAMVPDLLREIADALEPGTLVVSVAAGVTVATFESLLPSSVAVIRSMPNTPAVVGRAVTGVSAGTRSSDADLALAVALFETVGDVLVVPESQLDALSTISGSGPAYVFLLIEELTRTAVRKGFTPEQAALMVQGTFRGASELLAASDVDPAELRRRVTSPKGTTERAIAVLQEADLAGLFDRATDAALARARELAAGA</sequence>
<accession>A0A3M8AIW1</accession>
<evidence type="ECO:0000256" key="3">
    <source>
        <dbReference type="ARBA" id="ARBA00023002"/>
    </source>
</evidence>
<evidence type="ECO:0000256" key="1">
    <source>
        <dbReference type="ARBA" id="ARBA00005525"/>
    </source>
</evidence>
<organism evidence="11 12">
    <name type="scientific">Agromyces tardus</name>
    <dbReference type="NCBI Taxonomy" id="2583849"/>
    <lineage>
        <taxon>Bacteria</taxon>
        <taxon>Bacillati</taxon>
        <taxon>Actinomycetota</taxon>
        <taxon>Actinomycetes</taxon>
        <taxon>Micrococcales</taxon>
        <taxon>Microbacteriaceae</taxon>
        <taxon>Agromyces</taxon>
    </lineage>
</organism>
<dbReference type="InterPro" id="IPR029036">
    <property type="entry name" value="P5CR_dimer"/>
</dbReference>
<keyword evidence="5" id="KW-0963">Cytoplasm</keyword>
<keyword evidence="5 8" id="KW-0641">Proline biosynthesis</keyword>
<dbReference type="PROSITE" id="PS00521">
    <property type="entry name" value="P5CR"/>
    <property type="match status" value="1"/>
</dbReference>
<feature type="binding site" evidence="7">
    <location>
        <begin position="15"/>
        <end position="20"/>
    </location>
    <ligand>
        <name>NADP(+)</name>
        <dbReference type="ChEBI" id="CHEBI:58349"/>
    </ligand>
</feature>
<dbReference type="PIRSF" id="PIRSF000193">
    <property type="entry name" value="Pyrrol-5-carb_rd"/>
    <property type="match status" value="1"/>
</dbReference>
<evidence type="ECO:0000256" key="2">
    <source>
        <dbReference type="ARBA" id="ARBA00022857"/>
    </source>
</evidence>
<gene>
    <name evidence="5" type="primary">proC</name>
    <name evidence="11" type="ORF">EDM22_05360</name>
</gene>
<dbReference type="GO" id="GO:0005737">
    <property type="term" value="C:cytoplasm"/>
    <property type="evidence" value="ECO:0007669"/>
    <property type="project" value="UniProtKB-SubCell"/>
</dbReference>
<dbReference type="AlphaFoldDB" id="A0A3M8AIW1"/>
<dbReference type="Pfam" id="PF14748">
    <property type="entry name" value="P5CR_dimer"/>
    <property type="match status" value="1"/>
</dbReference>
<evidence type="ECO:0000313" key="12">
    <source>
        <dbReference type="Proteomes" id="UP000275048"/>
    </source>
</evidence>
<feature type="binding site" evidence="7">
    <location>
        <begin position="83"/>
        <end position="86"/>
    </location>
    <ligand>
        <name>NADP(+)</name>
        <dbReference type="ChEBI" id="CHEBI:58349"/>
    </ligand>
</feature>
<evidence type="ECO:0000256" key="5">
    <source>
        <dbReference type="HAMAP-Rule" id="MF_01925"/>
    </source>
</evidence>
<comment type="pathway">
    <text evidence="5 8">Amino-acid biosynthesis; L-proline biosynthesis; L-proline from L-glutamate 5-semialdehyde: step 1/1.</text>
</comment>
<evidence type="ECO:0000256" key="8">
    <source>
        <dbReference type="RuleBase" id="RU003903"/>
    </source>
</evidence>
<proteinExistence type="inferred from homology"/>
<dbReference type="HAMAP" id="MF_01925">
    <property type="entry name" value="P5C_reductase"/>
    <property type="match status" value="1"/>
</dbReference>
<dbReference type="EMBL" id="RHHB01000005">
    <property type="protein sequence ID" value="RNB51118.1"/>
    <property type="molecule type" value="Genomic_DNA"/>
</dbReference>
<dbReference type="GO" id="GO:0004735">
    <property type="term" value="F:pyrroline-5-carboxylate reductase activity"/>
    <property type="evidence" value="ECO:0007669"/>
    <property type="project" value="UniProtKB-UniRule"/>
</dbReference>
<dbReference type="SUPFAM" id="SSF51735">
    <property type="entry name" value="NAD(P)-binding Rossmann-fold domains"/>
    <property type="match status" value="1"/>
</dbReference>
<evidence type="ECO:0000256" key="4">
    <source>
        <dbReference type="ARBA" id="ARBA00058118"/>
    </source>
</evidence>
<comment type="catalytic activity">
    <reaction evidence="5 8">
        <text>L-proline + NADP(+) = (S)-1-pyrroline-5-carboxylate + NADPH + 2 H(+)</text>
        <dbReference type="Rhea" id="RHEA:14109"/>
        <dbReference type="ChEBI" id="CHEBI:15378"/>
        <dbReference type="ChEBI" id="CHEBI:17388"/>
        <dbReference type="ChEBI" id="CHEBI:57783"/>
        <dbReference type="ChEBI" id="CHEBI:58349"/>
        <dbReference type="ChEBI" id="CHEBI:60039"/>
        <dbReference type="EC" id="1.5.1.2"/>
    </reaction>
</comment>
<dbReference type="PANTHER" id="PTHR11645:SF0">
    <property type="entry name" value="PYRROLINE-5-CARBOXYLATE REDUCTASE 3"/>
    <property type="match status" value="1"/>
</dbReference>
<evidence type="ECO:0000259" key="10">
    <source>
        <dbReference type="Pfam" id="PF14748"/>
    </source>
</evidence>
<protein>
    <recommendedName>
        <fullName evidence="5 6">Pyrroline-5-carboxylate reductase</fullName>
        <shortName evidence="5">P5C reductase</shortName>
        <shortName evidence="5">P5CR</shortName>
        <ecNumber evidence="5 6">1.5.1.2</ecNumber>
    </recommendedName>
    <alternativeName>
        <fullName evidence="5">PCA reductase</fullName>
    </alternativeName>
</protein>
<dbReference type="UniPathway" id="UPA00098">
    <property type="reaction ID" value="UER00361"/>
</dbReference>
<reference evidence="11 12" key="1">
    <citation type="submission" date="2018-10" db="EMBL/GenBank/DDBJ databases">
        <title>Isolation, diversity and antibacterial activity of antinobacteria from the wheat rhizosphere soil.</title>
        <authorList>
            <person name="Sun T."/>
        </authorList>
    </citation>
    <scope>NUCLEOTIDE SEQUENCE [LARGE SCALE GENOMIC DNA]</scope>
    <source>
        <strain evidence="11 12">SJ-23</strain>
    </source>
</reference>
<dbReference type="EC" id="1.5.1.2" evidence="5 6"/>
<name>A0A3M8AIW1_9MICO</name>
<dbReference type="InterPro" id="IPR008927">
    <property type="entry name" value="6-PGluconate_DH-like_C_sf"/>
</dbReference>
<dbReference type="Gene3D" id="1.10.3730.10">
    <property type="entry name" value="ProC C-terminal domain-like"/>
    <property type="match status" value="1"/>
</dbReference>
<keyword evidence="3 5" id="KW-0560">Oxidoreductase</keyword>
<dbReference type="RefSeq" id="WP_122936070.1">
    <property type="nucleotide sequence ID" value="NZ_JBHSNT010000008.1"/>
</dbReference>
<comment type="catalytic activity">
    <reaction evidence="5">
        <text>L-proline + NAD(+) = (S)-1-pyrroline-5-carboxylate + NADH + 2 H(+)</text>
        <dbReference type="Rhea" id="RHEA:14105"/>
        <dbReference type="ChEBI" id="CHEBI:15378"/>
        <dbReference type="ChEBI" id="CHEBI:17388"/>
        <dbReference type="ChEBI" id="CHEBI:57540"/>
        <dbReference type="ChEBI" id="CHEBI:57945"/>
        <dbReference type="ChEBI" id="CHEBI:60039"/>
        <dbReference type="EC" id="1.5.1.2"/>
    </reaction>
</comment>